<gene>
    <name evidence="1" type="ORF">DHETER_LOCUS1818</name>
</gene>
<proteinExistence type="predicted"/>
<dbReference type="Proteomes" id="UP000789702">
    <property type="component" value="Unassembled WGS sequence"/>
</dbReference>
<organism evidence="1 2">
    <name type="scientific">Dentiscutata heterogama</name>
    <dbReference type="NCBI Taxonomy" id="1316150"/>
    <lineage>
        <taxon>Eukaryota</taxon>
        <taxon>Fungi</taxon>
        <taxon>Fungi incertae sedis</taxon>
        <taxon>Mucoromycota</taxon>
        <taxon>Glomeromycotina</taxon>
        <taxon>Glomeromycetes</taxon>
        <taxon>Diversisporales</taxon>
        <taxon>Gigasporaceae</taxon>
        <taxon>Dentiscutata</taxon>
    </lineage>
</organism>
<evidence type="ECO:0000313" key="1">
    <source>
        <dbReference type="EMBL" id="CAG8473398.1"/>
    </source>
</evidence>
<accession>A0ACA9KH89</accession>
<comment type="caution">
    <text evidence="1">The sequence shown here is derived from an EMBL/GenBank/DDBJ whole genome shotgun (WGS) entry which is preliminary data.</text>
</comment>
<reference evidence="1" key="1">
    <citation type="submission" date="2021-06" db="EMBL/GenBank/DDBJ databases">
        <authorList>
            <person name="Kallberg Y."/>
            <person name="Tangrot J."/>
            <person name="Rosling A."/>
        </authorList>
    </citation>
    <scope>NUCLEOTIDE SEQUENCE</scope>
    <source>
        <strain evidence="1">IL203A</strain>
    </source>
</reference>
<sequence>MGYKRESLNQAANSKIFLCTNDDLLEIIERCYEDTKNESYLNFGDVIIDNLEFNDGKIKRIAITPGTIC</sequence>
<evidence type="ECO:0000313" key="2">
    <source>
        <dbReference type="Proteomes" id="UP000789702"/>
    </source>
</evidence>
<keyword evidence="2" id="KW-1185">Reference proteome</keyword>
<name>A0ACA9KH89_9GLOM</name>
<dbReference type="EMBL" id="CAJVPU010001173">
    <property type="protein sequence ID" value="CAG8473398.1"/>
    <property type="molecule type" value="Genomic_DNA"/>
</dbReference>
<protein>
    <submittedName>
        <fullName evidence="1">17468_t:CDS:1</fullName>
    </submittedName>
</protein>